<name>X6LCW2_RETFI</name>
<feature type="non-terminal residue" evidence="1">
    <location>
        <position position="1"/>
    </location>
</feature>
<gene>
    <name evidence="1" type="ORF">RFI_37620</name>
</gene>
<organism evidence="1 2">
    <name type="scientific">Reticulomyxa filosa</name>
    <dbReference type="NCBI Taxonomy" id="46433"/>
    <lineage>
        <taxon>Eukaryota</taxon>
        <taxon>Sar</taxon>
        <taxon>Rhizaria</taxon>
        <taxon>Retaria</taxon>
        <taxon>Foraminifera</taxon>
        <taxon>Monothalamids</taxon>
        <taxon>Reticulomyxidae</taxon>
        <taxon>Reticulomyxa</taxon>
    </lineage>
</organism>
<reference evidence="1 2" key="1">
    <citation type="journal article" date="2013" name="Curr. Biol.">
        <title>The Genome of the Foraminiferan Reticulomyxa filosa.</title>
        <authorList>
            <person name="Glockner G."/>
            <person name="Hulsmann N."/>
            <person name="Schleicher M."/>
            <person name="Noegel A.A."/>
            <person name="Eichinger L."/>
            <person name="Gallinger C."/>
            <person name="Pawlowski J."/>
            <person name="Sierra R."/>
            <person name="Euteneuer U."/>
            <person name="Pillet L."/>
            <person name="Moustafa A."/>
            <person name="Platzer M."/>
            <person name="Groth M."/>
            <person name="Szafranski K."/>
            <person name="Schliwa M."/>
        </authorList>
    </citation>
    <scope>NUCLEOTIDE SEQUENCE [LARGE SCALE GENOMIC DNA]</scope>
</reference>
<keyword evidence="2" id="KW-1185">Reference proteome</keyword>
<proteinExistence type="predicted"/>
<dbReference type="Proteomes" id="UP000023152">
    <property type="component" value="Unassembled WGS sequence"/>
</dbReference>
<feature type="non-terminal residue" evidence="1">
    <location>
        <position position="172"/>
    </location>
</feature>
<accession>X6LCW2</accession>
<evidence type="ECO:0000313" key="1">
    <source>
        <dbReference type="EMBL" id="ETN99847.1"/>
    </source>
</evidence>
<dbReference type="EMBL" id="ASPP01042725">
    <property type="protein sequence ID" value="ETN99847.1"/>
    <property type="molecule type" value="Genomic_DNA"/>
</dbReference>
<evidence type="ECO:0000313" key="2">
    <source>
        <dbReference type="Proteomes" id="UP000023152"/>
    </source>
</evidence>
<comment type="caution">
    <text evidence="1">The sequence shown here is derived from an EMBL/GenBank/DDBJ whole genome shotgun (WGS) entry which is preliminary data.</text>
</comment>
<dbReference type="AlphaFoldDB" id="X6LCW2"/>
<protein>
    <submittedName>
        <fullName evidence="1">Uncharacterized protein</fullName>
    </submittedName>
</protein>
<sequence>ENLDYLNYHETFYICNMTDNLQYWIVLVEKESFVVCCEHGELPSHNILSPLPFFKTTHHNIAPICLDIAKVLTTIFFDTTILEGVFVKSLHGHDFLIEDVLMYSGKLLTNETLSQQQIVKILQGLKMQWKKDKSNNKHSKFAFDFRWKHYGKNVVTVDERENSYLEKFRDSF</sequence>